<feature type="compositionally biased region" description="Basic residues" evidence="1">
    <location>
        <begin position="53"/>
        <end position="72"/>
    </location>
</feature>
<accession>A0AA88W0N0</accession>
<keyword evidence="3" id="KW-1185">Reference proteome</keyword>
<reference evidence="2" key="1">
    <citation type="submission" date="2022-12" db="EMBL/GenBank/DDBJ databases">
        <title>Draft genome assemblies for two species of Escallonia (Escalloniales).</title>
        <authorList>
            <person name="Chanderbali A."/>
            <person name="Dervinis C."/>
            <person name="Anghel I."/>
            <person name="Soltis D."/>
            <person name="Soltis P."/>
            <person name="Zapata F."/>
        </authorList>
    </citation>
    <scope>NUCLEOTIDE SEQUENCE</scope>
    <source>
        <strain evidence="2">UCBG64.0493</strain>
        <tissue evidence="2">Leaf</tissue>
    </source>
</reference>
<evidence type="ECO:0000256" key="1">
    <source>
        <dbReference type="SAM" id="MobiDB-lite"/>
    </source>
</evidence>
<name>A0AA88W0N0_9ASTE</name>
<dbReference type="Proteomes" id="UP001188597">
    <property type="component" value="Unassembled WGS sequence"/>
</dbReference>
<dbReference type="AlphaFoldDB" id="A0AA88W0N0"/>
<gene>
    <name evidence="2" type="ORF">RJ639_005349</name>
</gene>
<feature type="compositionally biased region" description="Pro residues" evidence="1">
    <location>
        <begin position="76"/>
        <end position="94"/>
    </location>
</feature>
<comment type="caution">
    <text evidence="2">The sequence shown here is derived from an EMBL/GenBank/DDBJ whole genome shotgun (WGS) entry which is preliminary data.</text>
</comment>
<dbReference type="EMBL" id="JAVXUP010001033">
    <property type="protein sequence ID" value="KAK3016984.1"/>
    <property type="molecule type" value="Genomic_DNA"/>
</dbReference>
<dbReference type="PANTHER" id="PTHR34546">
    <property type="entry name" value="OS06G0153600 PROTEIN"/>
    <property type="match status" value="1"/>
</dbReference>
<sequence length="435" mass="47668">MDPYYEQRLRDEVIYLHSLWHQGPPRSNPHSHQNPNPCYINPRNLLQPANPTHFKKGKKLKTPRGKKGKKRIPGSELPPPDPGIQWPCPPPTENPPTTSSGWPQLNLPPKKPTHVPTPEEEARFTANQAQQKALKLAQEFFKDNAESDGENGDEEGNDEDDVMDEDANEEYDFFRKMFVEDSELKSYYEKNCENGEYTCLVCGGIGQKVGKRFKDCVALVQHSIAISKTKKRRAHRAYGQVVCKVLGWDFDRLPAVVVLSGGPALVKSGKLQGNAKDGDKEDTNAVKNNVDCAIGDCNKAVLEMGSNVSEVVKSDGAVDLSKAVDGELMVCENSVAIVDINGTTDEMVSGVAEGNEGGVVNCMNSLMVVDANMTAEHLDRRVSNVAEGHEEAGAVNHLEPFKKDGVRSDGNEIEGSDKDGVILDGPKDDHGNQTL</sequence>
<organism evidence="2 3">
    <name type="scientific">Escallonia herrerae</name>
    <dbReference type="NCBI Taxonomy" id="1293975"/>
    <lineage>
        <taxon>Eukaryota</taxon>
        <taxon>Viridiplantae</taxon>
        <taxon>Streptophyta</taxon>
        <taxon>Embryophyta</taxon>
        <taxon>Tracheophyta</taxon>
        <taxon>Spermatophyta</taxon>
        <taxon>Magnoliopsida</taxon>
        <taxon>eudicotyledons</taxon>
        <taxon>Gunneridae</taxon>
        <taxon>Pentapetalae</taxon>
        <taxon>asterids</taxon>
        <taxon>campanulids</taxon>
        <taxon>Escalloniales</taxon>
        <taxon>Escalloniaceae</taxon>
        <taxon>Escallonia</taxon>
    </lineage>
</organism>
<dbReference type="PANTHER" id="PTHR34546:SF3">
    <property type="entry name" value="OS06G0153600 PROTEIN"/>
    <property type="match status" value="1"/>
</dbReference>
<evidence type="ECO:0000313" key="2">
    <source>
        <dbReference type="EMBL" id="KAK3016984.1"/>
    </source>
</evidence>
<feature type="region of interest" description="Disordered" evidence="1">
    <location>
        <begin position="391"/>
        <end position="435"/>
    </location>
</feature>
<proteinExistence type="predicted"/>
<feature type="region of interest" description="Disordered" evidence="1">
    <location>
        <begin position="24"/>
        <end position="118"/>
    </location>
</feature>
<evidence type="ECO:0000313" key="3">
    <source>
        <dbReference type="Proteomes" id="UP001188597"/>
    </source>
</evidence>
<protein>
    <submittedName>
        <fullName evidence="2">Uncharacterized protein</fullName>
    </submittedName>
</protein>
<feature type="compositionally biased region" description="Basic and acidic residues" evidence="1">
    <location>
        <begin position="399"/>
        <end position="435"/>
    </location>
</feature>